<comment type="similarity">
    <text evidence="2 9">Belongs to the complex I subunit 3 family.</text>
</comment>
<dbReference type="EC" id="7.1.1.2" evidence="9"/>
<keyword evidence="9" id="KW-0830">Ubiquinone</keyword>
<evidence type="ECO:0000256" key="1">
    <source>
        <dbReference type="ARBA" id="ARBA00004370"/>
    </source>
</evidence>
<keyword evidence="7 9" id="KW-0472">Membrane</keyword>
<feature type="transmembrane region" description="Helical" evidence="9">
    <location>
        <begin position="52"/>
        <end position="74"/>
    </location>
</feature>
<name>A1Z3A5_9BILA</name>
<comment type="subcellular location">
    <subcellularLocation>
        <location evidence="1">Membrane</location>
    </subcellularLocation>
    <subcellularLocation>
        <location evidence="9">Mitochondrion membrane</location>
        <topology evidence="9">Multi-pass membrane protein</topology>
    </subcellularLocation>
</comment>
<keyword evidence="4 9" id="KW-0813">Transport</keyword>
<evidence type="ECO:0000256" key="5">
    <source>
        <dbReference type="ARBA" id="ARBA00022692"/>
    </source>
</evidence>
<keyword evidence="5 9" id="KW-0812">Transmembrane</keyword>
<comment type="catalytic activity">
    <reaction evidence="8 9">
        <text>a ubiquinone + NADH + 5 H(+)(in) = a ubiquinol + NAD(+) + 4 H(+)(out)</text>
        <dbReference type="Rhea" id="RHEA:29091"/>
        <dbReference type="Rhea" id="RHEA-COMP:9565"/>
        <dbReference type="Rhea" id="RHEA-COMP:9566"/>
        <dbReference type="ChEBI" id="CHEBI:15378"/>
        <dbReference type="ChEBI" id="CHEBI:16389"/>
        <dbReference type="ChEBI" id="CHEBI:17976"/>
        <dbReference type="ChEBI" id="CHEBI:57540"/>
        <dbReference type="ChEBI" id="CHEBI:57945"/>
        <dbReference type="EC" id="7.1.1.2"/>
    </reaction>
</comment>
<dbReference type="GO" id="GO:0008137">
    <property type="term" value="F:NADH dehydrogenase (ubiquinone) activity"/>
    <property type="evidence" value="ECO:0007669"/>
    <property type="project" value="UniProtKB-UniRule"/>
</dbReference>
<gene>
    <name evidence="10" type="primary">ND3</name>
</gene>
<dbReference type="Gene3D" id="1.20.58.1610">
    <property type="entry name" value="NADH:ubiquinone/plastoquinone oxidoreductase, chain 3"/>
    <property type="match status" value="1"/>
</dbReference>
<evidence type="ECO:0000256" key="3">
    <source>
        <dbReference type="ARBA" id="ARBA00021007"/>
    </source>
</evidence>
<dbReference type="GO" id="GO:0031966">
    <property type="term" value="C:mitochondrial membrane"/>
    <property type="evidence" value="ECO:0007669"/>
    <property type="project" value="UniProtKB-SubCell"/>
</dbReference>
<keyword evidence="9 10" id="KW-0496">Mitochondrion</keyword>
<organism evidence="10">
    <name type="scientific">Romanomermis nielseni</name>
    <dbReference type="NCBI Taxonomy" id="416167"/>
    <lineage>
        <taxon>Eukaryota</taxon>
        <taxon>Metazoa</taxon>
        <taxon>Ecdysozoa</taxon>
        <taxon>Nematoda</taxon>
        <taxon>Enoplea</taxon>
        <taxon>Dorylaimia</taxon>
        <taxon>Mermithida</taxon>
        <taxon>Mermithoidea</taxon>
        <taxon>Mermithidae</taxon>
        <taxon>Romanomermis</taxon>
    </lineage>
</organism>
<dbReference type="RefSeq" id="YP_918969.1">
    <property type="nucleotide sequence ID" value="NC_008692.1"/>
</dbReference>
<dbReference type="Pfam" id="PF00507">
    <property type="entry name" value="Oxidored_q4"/>
    <property type="match status" value="1"/>
</dbReference>
<evidence type="ECO:0000256" key="6">
    <source>
        <dbReference type="ARBA" id="ARBA00022989"/>
    </source>
</evidence>
<keyword evidence="9" id="KW-0249">Electron transport</keyword>
<dbReference type="CTD" id="4537"/>
<evidence type="ECO:0000256" key="7">
    <source>
        <dbReference type="ARBA" id="ARBA00023136"/>
    </source>
</evidence>
<evidence type="ECO:0000256" key="8">
    <source>
        <dbReference type="ARBA" id="ARBA00049551"/>
    </source>
</evidence>
<evidence type="ECO:0000256" key="9">
    <source>
        <dbReference type="RuleBase" id="RU003640"/>
    </source>
</evidence>
<comment type="function">
    <text evidence="9">Core subunit of the mitochondrial membrane respiratory chain NADH dehydrogenase (Complex I) which catalyzes electron transfer from NADH through the respiratory chain, using ubiquinone as an electron acceptor. Essential for the catalytic activity of complex I.</text>
</comment>
<dbReference type="EMBL" id="EF175763">
    <property type="protein sequence ID" value="ABL73788.1"/>
    <property type="molecule type" value="Genomic_DNA"/>
</dbReference>
<dbReference type="InterPro" id="IPR038430">
    <property type="entry name" value="NDAH_ubi_oxred_su3_sf"/>
</dbReference>
<dbReference type="AlphaFoldDB" id="A1Z3A5"/>
<reference evidence="10" key="1">
    <citation type="submission" date="2006-12" db="EMBL/GenBank/DDBJ databases">
        <authorList>
            <person name="Wu Z.K."/>
            <person name="Hyman B.C."/>
        </authorList>
    </citation>
    <scope>NUCLEOTIDE SEQUENCE</scope>
</reference>
<feature type="transmembrane region" description="Helical" evidence="9">
    <location>
        <begin position="81"/>
        <end position="100"/>
    </location>
</feature>
<sequence length="106" mass="12909">MILLILLLISTMIIIMNFVLKELYTLNKNQFSAFECGFDSIKWYLNSTSNHFFKIGLIFITFDLELMYLMFFIFNTISMKMIWLILNFIFFTLFFEYYMGTLSWNY</sequence>
<keyword evidence="9" id="KW-0679">Respiratory chain</keyword>
<evidence type="ECO:0000256" key="2">
    <source>
        <dbReference type="ARBA" id="ARBA00008472"/>
    </source>
</evidence>
<keyword evidence="9" id="KW-0520">NAD</keyword>
<accession>A1Z3A5</accession>
<evidence type="ECO:0000313" key="10">
    <source>
        <dbReference type="EMBL" id="ABL73788.1"/>
    </source>
</evidence>
<protein>
    <recommendedName>
        <fullName evidence="3 9">NADH-ubiquinone oxidoreductase chain 3</fullName>
        <ecNumber evidence="9">7.1.1.2</ecNumber>
    </recommendedName>
</protein>
<geneLocation type="mitochondrion" evidence="10"/>
<dbReference type="InterPro" id="IPR000440">
    <property type="entry name" value="NADH_UbQ/plastoQ_OxRdtase_su3"/>
</dbReference>
<keyword evidence="6 9" id="KW-1133">Transmembrane helix</keyword>
<proteinExistence type="inferred from homology"/>
<evidence type="ECO:0000256" key="4">
    <source>
        <dbReference type="ARBA" id="ARBA00022448"/>
    </source>
</evidence>
<dbReference type="GeneID" id="4602233"/>
<keyword evidence="9" id="KW-1278">Translocase</keyword>